<dbReference type="EMBL" id="KB300094">
    <property type="protein sequence ID" value="ELU07250.1"/>
    <property type="molecule type" value="Genomic_DNA"/>
</dbReference>
<dbReference type="OrthoDB" id="6063169at2759"/>
<evidence type="ECO:0000313" key="4">
    <source>
        <dbReference type="Proteomes" id="UP000014760"/>
    </source>
</evidence>
<evidence type="ECO:0008006" key="5">
    <source>
        <dbReference type="Google" id="ProtNLM"/>
    </source>
</evidence>
<dbReference type="Proteomes" id="UP000014760">
    <property type="component" value="Unassembled WGS sequence"/>
</dbReference>
<dbReference type="InterPro" id="IPR026832">
    <property type="entry name" value="Asteroid"/>
</dbReference>
<protein>
    <recommendedName>
        <fullName evidence="5">Asteroid domain-containing protein</fullName>
    </recommendedName>
</protein>
<name>R7ULZ5_CAPTE</name>
<keyword evidence="4" id="KW-1185">Reference proteome</keyword>
<sequence>MGVRGLMTLCMEKKTECSDLVDLVEVASERGGIELLVDYHSFEFFILESFHQSYMARCNNPHLPVMGGEYHSLDLYLTELIGNLKSVNIDLVMFESGSRGNCPEEDRQKLERIKSKEAEKRSNIEKLMGLCDGTTSLREVKNEMSMPVVPCRGIQFTCTLVRCGCEFIGVPFGDADTAIARSLIDRPKAYAVLSNDSDFLIFPGCKMIPHKLFDINNSLGLGDDQALPSLPHSLQCRVMSSTKVARCLEVRESDLVDLSILGSNDFTKDLIFSLKKRLRCTHITQTRNRDLREAVQKSRDFYNTGLPLEEPSSTDPVLQALLKGIQEDQFSSLVVGLFRRVYWHRLIPEERKSGRPLCEAALKELRQHCYRLIHTNGHVEEYSFTLDNKLDVSSVSPADMDLPTVDIVDREDTQGNFSSFAKIFTHFEPECLPNWGANYGMNDAFRCYVLRYFLVLNTGRNLRMDYSEFTATAGMFFKQTAGAMDEEWYIKQALVPNRRCLTMLNWLQTLYRYAYVMIGKLLHLCSEFSEPKDVISGSIWVAFYAVSVHRDLALEQLGEDSVFRIEEDKRNIMAGKRDMIDSIMQDYFPEHTA</sequence>
<dbReference type="PANTHER" id="PTHR15665:SF1">
    <property type="entry name" value="PROTEIN ASTEROID HOMOLOG 1"/>
    <property type="match status" value="1"/>
</dbReference>
<dbReference type="PANTHER" id="PTHR15665">
    <property type="entry name" value="ASTEROID PROTEIN"/>
    <property type="match status" value="1"/>
</dbReference>
<comment type="similarity">
    <text evidence="1">Belongs to the asteroid family.</text>
</comment>
<dbReference type="Gene3D" id="3.40.50.1010">
    <property type="entry name" value="5'-nuclease"/>
    <property type="match status" value="1"/>
</dbReference>
<dbReference type="EnsemblMetazoa" id="CapteT190174">
    <property type="protein sequence ID" value="CapteP190174"/>
    <property type="gene ID" value="CapteG190174"/>
</dbReference>
<evidence type="ECO:0000256" key="1">
    <source>
        <dbReference type="ARBA" id="ARBA00007398"/>
    </source>
</evidence>
<dbReference type="EMBL" id="AMQN01001158">
    <property type="status" value="NOT_ANNOTATED_CDS"/>
    <property type="molecule type" value="Genomic_DNA"/>
</dbReference>
<reference evidence="3" key="3">
    <citation type="submission" date="2015-06" db="UniProtKB">
        <authorList>
            <consortium name="EnsemblMetazoa"/>
        </authorList>
    </citation>
    <scope>IDENTIFICATION</scope>
</reference>
<reference evidence="2 4" key="2">
    <citation type="journal article" date="2013" name="Nature">
        <title>Insights into bilaterian evolution from three spiralian genomes.</title>
        <authorList>
            <person name="Simakov O."/>
            <person name="Marletaz F."/>
            <person name="Cho S.J."/>
            <person name="Edsinger-Gonzales E."/>
            <person name="Havlak P."/>
            <person name="Hellsten U."/>
            <person name="Kuo D.H."/>
            <person name="Larsson T."/>
            <person name="Lv J."/>
            <person name="Arendt D."/>
            <person name="Savage R."/>
            <person name="Osoegawa K."/>
            <person name="de Jong P."/>
            <person name="Grimwood J."/>
            <person name="Chapman J.A."/>
            <person name="Shapiro H."/>
            <person name="Aerts A."/>
            <person name="Otillar R.P."/>
            <person name="Terry A.Y."/>
            <person name="Boore J.L."/>
            <person name="Grigoriev I.V."/>
            <person name="Lindberg D.R."/>
            <person name="Seaver E.C."/>
            <person name="Weisblat D.A."/>
            <person name="Putnam N.H."/>
            <person name="Rokhsar D.S."/>
        </authorList>
    </citation>
    <scope>NUCLEOTIDE SEQUENCE</scope>
    <source>
        <strain evidence="2 4">I ESC-2004</strain>
    </source>
</reference>
<dbReference type="OMA" id="NNFYWHR"/>
<dbReference type="AlphaFoldDB" id="R7ULZ5"/>
<evidence type="ECO:0000313" key="2">
    <source>
        <dbReference type="EMBL" id="ELU07250.1"/>
    </source>
</evidence>
<evidence type="ECO:0000313" key="3">
    <source>
        <dbReference type="EnsemblMetazoa" id="CapteP190174"/>
    </source>
</evidence>
<dbReference type="InterPro" id="IPR029060">
    <property type="entry name" value="PIN-like_dom_sf"/>
</dbReference>
<organism evidence="2">
    <name type="scientific">Capitella teleta</name>
    <name type="common">Polychaete worm</name>
    <dbReference type="NCBI Taxonomy" id="283909"/>
    <lineage>
        <taxon>Eukaryota</taxon>
        <taxon>Metazoa</taxon>
        <taxon>Spiralia</taxon>
        <taxon>Lophotrochozoa</taxon>
        <taxon>Annelida</taxon>
        <taxon>Polychaeta</taxon>
        <taxon>Sedentaria</taxon>
        <taxon>Scolecida</taxon>
        <taxon>Capitellidae</taxon>
        <taxon>Capitella</taxon>
    </lineage>
</organism>
<dbReference type="SUPFAM" id="SSF88723">
    <property type="entry name" value="PIN domain-like"/>
    <property type="match status" value="1"/>
</dbReference>
<accession>R7ULZ5</accession>
<reference evidence="4" key="1">
    <citation type="submission" date="2012-12" db="EMBL/GenBank/DDBJ databases">
        <authorList>
            <person name="Hellsten U."/>
            <person name="Grimwood J."/>
            <person name="Chapman J.A."/>
            <person name="Shapiro H."/>
            <person name="Aerts A."/>
            <person name="Otillar R.P."/>
            <person name="Terry A.Y."/>
            <person name="Boore J.L."/>
            <person name="Simakov O."/>
            <person name="Marletaz F."/>
            <person name="Cho S.-J."/>
            <person name="Edsinger-Gonzales E."/>
            <person name="Havlak P."/>
            <person name="Kuo D.-H."/>
            <person name="Larsson T."/>
            <person name="Lv J."/>
            <person name="Arendt D."/>
            <person name="Savage R."/>
            <person name="Osoegawa K."/>
            <person name="de Jong P."/>
            <person name="Lindberg D.R."/>
            <person name="Seaver E.C."/>
            <person name="Weisblat D.A."/>
            <person name="Putnam N.H."/>
            <person name="Grigoriev I.V."/>
            <person name="Rokhsar D.S."/>
        </authorList>
    </citation>
    <scope>NUCLEOTIDE SEQUENCE</scope>
    <source>
        <strain evidence="4">I ESC-2004</strain>
    </source>
</reference>
<proteinExistence type="inferred from homology"/>
<dbReference type="HOGENOM" id="CLU_460224_0_0_1"/>
<gene>
    <name evidence="2" type="ORF">CAPTEDRAFT_190174</name>
</gene>